<sequence>MRSILKFLGLSIITILIPAFFMGLATIFNAGEIMVLIAQMFVILVFVFIFTNLLKYQRKYEAETEKLLSDTRDVQKLKDLRENRKTYKSKAAITSKILNQEYSQQEVDNLLKYATTNEDMEHYFSAKIDHADKNKREEIRRKRDEFENRYGKKQMIFPDFDGNLKTSLKWMVFFFVSAFLYNFLPPRIFTNDISMASFLLLGMLFLAVVMVNTILWIVRTLKSYWAKDYI</sequence>
<feature type="transmembrane region" description="Helical" evidence="1">
    <location>
        <begin position="33"/>
        <end position="54"/>
    </location>
</feature>
<dbReference type="Proteomes" id="UP001637996">
    <property type="component" value="Unassembled WGS sequence"/>
</dbReference>
<keyword evidence="1" id="KW-0812">Transmembrane</keyword>
<organism evidence="2 3">
    <name type="scientific">Anaerococcus martiniensis</name>
    <dbReference type="NCBI Taxonomy" id="3115615"/>
    <lineage>
        <taxon>Bacteria</taxon>
        <taxon>Bacillati</taxon>
        <taxon>Bacillota</taxon>
        <taxon>Tissierellia</taxon>
        <taxon>Tissierellales</taxon>
        <taxon>Peptoniphilaceae</taxon>
        <taxon>Anaerococcus</taxon>
    </lineage>
</organism>
<dbReference type="EMBL" id="JBGMEI010000003">
    <property type="protein sequence ID" value="MFO3665206.1"/>
    <property type="molecule type" value="Genomic_DNA"/>
</dbReference>
<reference evidence="2 3" key="1">
    <citation type="journal article" date="2025" name="Anaerobe">
        <title>Description of Anaerococcus kampingiae sp. nov., Anaerococcus groningensis sp. nov., Anaerococcus martiniensis sp. nov., and Anaerococcus cruorum sp. nov., isolated from human clinical specimens.</title>
        <authorList>
            <person name="Boiten K.E."/>
            <person name="Meijer J."/>
            <person name="van Wezel E.M."/>
            <person name="Veloo A.C.M."/>
        </authorList>
    </citation>
    <scope>NUCLEOTIDE SEQUENCE [LARGE SCALE GENOMIC DNA]</scope>
    <source>
        <strain evidence="2 3">ENR0831</strain>
    </source>
</reference>
<keyword evidence="1" id="KW-0472">Membrane</keyword>
<gene>
    <name evidence="2" type="ORF">ACCQ41_02930</name>
</gene>
<feature type="transmembrane region" description="Helical" evidence="1">
    <location>
        <begin position="196"/>
        <end position="218"/>
    </location>
</feature>
<feature type="transmembrane region" description="Helical" evidence="1">
    <location>
        <begin position="7"/>
        <end position="27"/>
    </location>
</feature>
<accession>A0ABW9M8X8</accession>
<keyword evidence="1" id="KW-1133">Transmembrane helix</keyword>
<evidence type="ECO:0000256" key="1">
    <source>
        <dbReference type="SAM" id="Phobius"/>
    </source>
</evidence>
<evidence type="ECO:0000313" key="3">
    <source>
        <dbReference type="Proteomes" id="UP001637996"/>
    </source>
</evidence>
<evidence type="ECO:0008006" key="4">
    <source>
        <dbReference type="Google" id="ProtNLM"/>
    </source>
</evidence>
<name>A0ABW9M8X8_9FIRM</name>
<protein>
    <recommendedName>
        <fullName evidence="4">DUF106 domain-containing protein</fullName>
    </recommendedName>
</protein>
<proteinExistence type="predicted"/>
<feature type="transmembrane region" description="Helical" evidence="1">
    <location>
        <begin position="167"/>
        <end position="184"/>
    </location>
</feature>
<keyword evidence="3" id="KW-1185">Reference proteome</keyword>
<comment type="caution">
    <text evidence="2">The sequence shown here is derived from an EMBL/GenBank/DDBJ whole genome shotgun (WGS) entry which is preliminary data.</text>
</comment>
<evidence type="ECO:0000313" key="2">
    <source>
        <dbReference type="EMBL" id="MFO3665206.1"/>
    </source>
</evidence>
<dbReference type="RefSeq" id="WP_410030916.1">
    <property type="nucleotide sequence ID" value="NZ_JBGMEI010000003.1"/>
</dbReference>